<evidence type="ECO:0000313" key="2">
    <source>
        <dbReference type="Proteomes" id="UP001157134"/>
    </source>
</evidence>
<gene>
    <name evidence="1" type="ORF">tloyanaT_08440</name>
</gene>
<name>A0ABQ6HAF7_9GAMM</name>
<evidence type="ECO:0000313" key="1">
    <source>
        <dbReference type="EMBL" id="GLX84592.1"/>
    </source>
</evidence>
<dbReference type="SUPFAM" id="SSF46689">
    <property type="entry name" value="Homeodomain-like"/>
    <property type="match status" value="1"/>
</dbReference>
<reference evidence="1 2" key="1">
    <citation type="submission" date="2023-03" db="EMBL/GenBank/DDBJ databases">
        <title>Thalassotalea loyana LMG 22536T draft genome sequence.</title>
        <authorList>
            <person name="Sawabe T."/>
        </authorList>
    </citation>
    <scope>NUCLEOTIDE SEQUENCE [LARGE SCALE GENOMIC DNA]</scope>
    <source>
        <strain evidence="1 2">LMG 22536</strain>
    </source>
</reference>
<proteinExistence type="predicted"/>
<dbReference type="Proteomes" id="UP001157134">
    <property type="component" value="Unassembled WGS sequence"/>
</dbReference>
<dbReference type="Gene3D" id="1.10.357.10">
    <property type="entry name" value="Tetracycline Repressor, domain 2"/>
    <property type="match status" value="1"/>
</dbReference>
<sequence>MAKISAQERAKKKQQLDDIVLSIFWERGWHAISYASVAEAYGCSRGAIQRYFPHHLDFAESIKGKVLPLIMSNLNWESKEALHKSWTDALYSDDVRFRRVMELLFSQVSQETPAEQTTIGMNNFLSIIEQKFGDKQLAKILFGETFLALLNIRRD</sequence>
<accession>A0ABQ6HAF7</accession>
<protein>
    <recommendedName>
        <fullName evidence="3">TetR/AcrR family transcriptional regulator</fullName>
    </recommendedName>
</protein>
<dbReference type="RefSeq" id="WP_284296183.1">
    <property type="nucleotide sequence ID" value="NZ_BSSV01000001.1"/>
</dbReference>
<keyword evidence="2" id="KW-1185">Reference proteome</keyword>
<dbReference type="Pfam" id="PF18285">
    <property type="entry name" value="LuxT_C"/>
    <property type="match status" value="1"/>
</dbReference>
<evidence type="ECO:0008006" key="3">
    <source>
        <dbReference type="Google" id="ProtNLM"/>
    </source>
</evidence>
<dbReference type="EMBL" id="BSSV01000001">
    <property type="protein sequence ID" value="GLX84592.1"/>
    <property type="molecule type" value="Genomic_DNA"/>
</dbReference>
<dbReference type="InterPro" id="IPR009057">
    <property type="entry name" value="Homeodomain-like_sf"/>
</dbReference>
<organism evidence="1 2">
    <name type="scientific">Thalassotalea loyana</name>
    <dbReference type="NCBI Taxonomy" id="280483"/>
    <lineage>
        <taxon>Bacteria</taxon>
        <taxon>Pseudomonadati</taxon>
        <taxon>Pseudomonadota</taxon>
        <taxon>Gammaproteobacteria</taxon>
        <taxon>Alteromonadales</taxon>
        <taxon>Colwelliaceae</taxon>
        <taxon>Thalassotalea</taxon>
    </lineage>
</organism>
<comment type="caution">
    <text evidence="1">The sequence shown here is derived from an EMBL/GenBank/DDBJ whole genome shotgun (WGS) entry which is preliminary data.</text>
</comment>